<comment type="function">
    <text evidence="1">Functions in two distinct reactions of the de novo folate biosynthetic pathway. Catalyzes the addition of a glutamate residue to dihydropteroate (7,8-dihydropteroate or H2Pte) to form dihydrofolate (7,8-dihydrofolate monoglutamate or H2Pte-Glu). Also catalyzes successive additions of L-glutamate to tetrahydrofolate or 10-formyltetrahydrofolate or 5,10-methylenetetrahydrofolate, leading to folylpolyglutamate derivatives.</text>
</comment>
<evidence type="ECO:0000259" key="21">
    <source>
        <dbReference type="Pfam" id="PF02875"/>
    </source>
</evidence>
<comment type="catalytic activity">
    <reaction evidence="20">
        <text>7,8-dihydropteroate + L-glutamate + ATP = 7,8-dihydrofolate + ADP + phosphate + H(+)</text>
        <dbReference type="Rhea" id="RHEA:23584"/>
        <dbReference type="ChEBI" id="CHEBI:15378"/>
        <dbReference type="ChEBI" id="CHEBI:17839"/>
        <dbReference type="ChEBI" id="CHEBI:29985"/>
        <dbReference type="ChEBI" id="CHEBI:30616"/>
        <dbReference type="ChEBI" id="CHEBI:43474"/>
        <dbReference type="ChEBI" id="CHEBI:57451"/>
        <dbReference type="ChEBI" id="CHEBI:456216"/>
        <dbReference type="EC" id="6.3.2.12"/>
    </reaction>
</comment>
<accession>A0A838ZMS2</accession>
<dbReference type="Gene3D" id="3.90.190.20">
    <property type="entry name" value="Mur ligase, C-terminal domain"/>
    <property type="match status" value="1"/>
</dbReference>
<dbReference type="PANTHER" id="PTHR11136:SF0">
    <property type="entry name" value="DIHYDROFOLATE SYNTHETASE-RELATED"/>
    <property type="match status" value="1"/>
</dbReference>
<dbReference type="NCBIfam" id="TIGR01499">
    <property type="entry name" value="folC"/>
    <property type="match status" value="1"/>
</dbReference>
<dbReference type="Gene3D" id="3.40.1190.10">
    <property type="entry name" value="Mur-like, catalytic domain"/>
    <property type="match status" value="1"/>
</dbReference>
<evidence type="ECO:0000256" key="12">
    <source>
        <dbReference type="ARBA" id="ARBA00022842"/>
    </source>
</evidence>
<gene>
    <name evidence="23" type="ORF">HU137_03870</name>
</gene>
<organism evidence="23 24">
    <name type="scientific">Moheibacter lacus</name>
    <dbReference type="NCBI Taxonomy" id="2745851"/>
    <lineage>
        <taxon>Bacteria</taxon>
        <taxon>Pseudomonadati</taxon>
        <taxon>Bacteroidota</taxon>
        <taxon>Flavobacteriia</taxon>
        <taxon>Flavobacteriales</taxon>
        <taxon>Weeksellaceae</taxon>
        <taxon>Moheibacter</taxon>
    </lineage>
</organism>
<keyword evidence="24" id="KW-1185">Reference proteome</keyword>
<keyword evidence="11" id="KW-0067">ATP-binding</keyword>
<dbReference type="Proteomes" id="UP000552241">
    <property type="component" value="Unassembled WGS sequence"/>
</dbReference>
<keyword evidence="12" id="KW-0460">Magnesium</keyword>
<dbReference type="PROSITE" id="PS01012">
    <property type="entry name" value="FOLYLPOLYGLU_SYNT_2"/>
    <property type="match status" value="1"/>
</dbReference>
<evidence type="ECO:0000256" key="14">
    <source>
        <dbReference type="ARBA" id="ARBA00030048"/>
    </source>
</evidence>
<comment type="catalytic activity">
    <reaction evidence="19">
        <text>(6R)-5,10-methylenetetrahydrofolyl-(gamma-L-Glu)(n) + L-glutamate + ATP = (6R)-5,10-methylenetetrahydrofolyl-(gamma-L-Glu)(n+1) + ADP + phosphate + H(+)</text>
        <dbReference type="Rhea" id="RHEA:51912"/>
        <dbReference type="Rhea" id="RHEA-COMP:13257"/>
        <dbReference type="Rhea" id="RHEA-COMP:13258"/>
        <dbReference type="ChEBI" id="CHEBI:15378"/>
        <dbReference type="ChEBI" id="CHEBI:29985"/>
        <dbReference type="ChEBI" id="CHEBI:30616"/>
        <dbReference type="ChEBI" id="CHEBI:43474"/>
        <dbReference type="ChEBI" id="CHEBI:136572"/>
        <dbReference type="ChEBI" id="CHEBI:456216"/>
        <dbReference type="EC" id="6.3.2.17"/>
    </reaction>
</comment>
<evidence type="ECO:0000313" key="24">
    <source>
        <dbReference type="Proteomes" id="UP000552241"/>
    </source>
</evidence>
<comment type="catalytic activity">
    <reaction evidence="17">
        <text>(6S)-5,6,7,8-tetrahydrofolyl-(gamma-L-Glu)(n) + L-glutamate + ATP = (6S)-5,6,7,8-tetrahydrofolyl-(gamma-L-Glu)(n+1) + ADP + phosphate + H(+)</text>
        <dbReference type="Rhea" id="RHEA:10580"/>
        <dbReference type="Rhea" id="RHEA-COMP:14738"/>
        <dbReference type="Rhea" id="RHEA-COMP:14740"/>
        <dbReference type="ChEBI" id="CHEBI:15378"/>
        <dbReference type="ChEBI" id="CHEBI:29985"/>
        <dbReference type="ChEBI" id="CHEBI:30616"/>
        <dbReference type="ChEBI" id="CHEBI:43474"/>
        <dbReference type="ChEBI" id="CHEBI:141005"/>
        <dbReference type="ChEBI" id="CHEBI:456216"/>
        <dbReference type="EC" id="6.3.2.17"/>
    </reaction>
</comment>
<comment type="catalytic activity">
    <reaction evidence="18">
        <text>10-formyltetrahydrofolyl-(gamma-L-Glu)(n) + L-glutamate + ATP = 10-formyltetrahydrofolyl-(gamma-L-Glu)(n+1) + ADP + phosphate + H(+)</text>
        <dbReference type="Rhea" id="RHEA:51904"/>
        <dbReference type="Rhea" id="RHEA-COMP:13088"/>
        <dbReference type="Rhea" id="RHEA-COMP:14300"/>
        <dbReference type="ChEBI" id="CHEBI:15378"/>
        <dbReference type="ChEBI" id="CHEBI:29985"/>
        <dbReference type="ChEBI" id="CHEBI:30616"/>
        <dbReference type="ChEBI" id="CHEBI:43474"/>
        <dbReference type="ChEBI" id="CHEBI:134413"/>
        <dbReference type="ChEBI" id="CHEBI:456216"/>
        <dbReference type="EC" id="6.3.2.17"/>
    </reaction>
</comment>
<dbReference type="EMBL" id="JACDZE010000001">
    <property type="protein sequence ID" value="MBA5628906.1"/>
    <property type="molecule type" value="Genomic_DNA"/>
</dbReference>
<dbReference type="InterPro" id="IPR036565">
    <property type="entry name" value="Mur-like_cat_sf"/>
</dbReference>
<dbReference type="EC" id="6.3.2.17" evidence="6"/>
<evidence type="ECO:0000256" key="4">
    <source>
        <dbReference type="ARBA" id="ARBA00008276"/>
    </source>
</evidence>
<dbReference type="SUPFAM" id="SSF53244">
    <property type="entry name" value="MurD-like peptide ligases, peptide-binding domain"/>
    <property type="match status" value="1"/>
</dbReference>
<comment type="caution">
    <text evidence="23">The sequence shown here is derived from an EMBL/GenBank/DDBJ whole genome shotgun (WGS) entry which is preliminary data.</text>
</comment>
<comment type="similarity">
    <text evidence="4">Belongs to the folylpolyglutamate synthase family.</text>
</comment>
<evidence type="ECO:0000256" key="11">
    <source>
        <dbReference type="ARBA" id="ARBA00022840"/>
    </source>
</evidence>
<evidence type="ECO:0000256" key="20">
    <source>
        <dbReference type="ARBA" id="ARBA00049161"/>
    </source>
</evidence>
<evidence type="ECO:0000256" key="18">
    <source>
        <dbReference type="ARBA" id="ARBA00047808"/>
    </source>
</evidence>
<evidence type="ECO:0000256" key="3">
    <source>
        <dbReference type="ARBA" id="ARBA00005150"/>
    </source>
</evidence>
<dbReference type="AlphaFoldDB" id="A0A838ZMS2"/>
<keyword evidence="8" id="KW-0436">Ligase</keyword>
<evidence type="ECO:0000256" key="7">
    <source>
        <dbReference type="ARBA" id="ARBA00019357"/>
    </source>
</evidence>
<sequence>MNYNQTVSWLYQKLPMFQRTGVSAYKKDLGNIRALMEHLGNPHEKFKSIHVAGTNGKGSTTHMLASIFQESGYKTGLTTSPHLKDFRERIRLNGKVCSEEFVIDFVEKNAAFIESLQASFFEVSIAMAFTYYAQEKVDIAIVETGLGGRLDSTNIIRPELSIITNIGLDHTGILGETLSEIASEKAGIIKPNVPVIIGESSTEIQAVYIQKAVETNSKIHFAEEFIFPNYDSDLKGIYQEKNKRTVLTAIEMLNKQGFEISQNAIQSGLKNVISNTGLRGRWEILQENPTIIADTAHNPHGLAEIQKQLSQTNYENLHLVLGFVNDKDVLSILEFFPKDAQYYFCQPDVPRKLELVELKKMIPQNLKAEFIPDVRQALEKAKSKAGKSDLIYVGGSTFVVAEII</sequence>
<evidence type="ECO:0000256" key="19">
    <source>
        <dbReference type="ARBA" id="ARBA00049035"/>
    </source>
</evidence>
<evidence type="ECO:0000256" key="6">
    <source>
        <dbReference type="ARBA" id="ARBA00013025"/>
    </source>
</evidence>
<comment type="pathway">
    <text evidence="2">Cofactor biosynthesis; tetrahydrofolate biosynthesis; 7,8-dihydrofolate from 2-amino-4-hydroxy-6-hydroxymethyl-7,8-dihydropteridine diphosphate and 4-aminobenzoate: step 2/2.</text>
</comment>
<evidence type="ECO:0000256" key="9">
    <source>
        <dbReference type="ARBA" id="ARBA00022723"/>
    </source>
</evidence>
<dbReference type="GO" id="GO:0005737">
    <property type="term" value="C:cytoplasm"/>
    <property type="evidence" value="ECO:0007669"/>
    <property type="project" value="TreeGrafter"/>
</dbReference>
<reference evidence="23 24" key="1">
    <citation type="submission" date="2020-07" db="EMBL/GenBank/DDBJ databases">
        <title>Moheibacter lacus sp. nov., a member of the family Flavobacteriaceae isolated from freshwater lake sediment.</title>
        <authorList>
            <person name="Liu Y."/>
        </authorList>
    </citation>
    <scope>NUCLEOTIDE SEQUENCE [LARGE SCALE GENOMIC DNA]</scope>
    <source>
        <strain evidence="23 24">BDHS18</strain>
    </source>
</reference>
<evidence type="ECO:0000259" key="22">
    <source>
        <dbReference type="Pfam" id="PF08245"/>
    </source>
</evidence>
<dbReference type="GO" id="GO:0046656">
    <property type="term" value="P:folic acid biosynthetic process"/>
    <property type="evidence" value="ECO:0007669"/>
    <property type="project" value="UniProtKB-KW"/>
</dbReference>
<proteinExistence type="inferred from homology"/>
<dbReference type="RefSeq" id="WP_182042485.1">
    <property type="nucleotide sequence ID" value="NZ_JACDZE010000001.1"/>
</dbReference>
<keyword evidence="9" id="KW-0479">Metal-binding</keyword>
<dbReference type="InterPro" id="IPR013221">
    <property type="entry name" value="Mur_ligase_cen"/>
</dbReference>
<dbReference type="SUPFAM" id="SSF53623">
    <property type="entry name" value="MurD-like peptide ligases, catalytic domain"/>
    <property type="match status" value="1"/>
</dbReference>
<comment type="pathway">
    <text evidence="3">Cofactor biosynthesis; tetrahydrofolylpolyglutamate biosynthesis.</text>
</comment>
<keyword evidence="10" id="KW-0547">Nucleotide-binding</keyword>
<evidence type="ECO:0000256" key="16">
    <source>
        <dbReference type="ARBA" id="ARBA00032510"/>
    </source>
</evidence>
<dbReference type="GO" id="GO:0008841">
    <property type="term" value="F:dihydrofolate synthase activity"/>
    <property type="evidence" value="ECO:0007669"/>
    <property type="project" value="UniProtKB-EC"/>
</dbReference>
<evidence type="ECO:0000256" key="10">
    <source>
        <dbReference type="ARBA" id="ARBA00022741"/>
    </source>
</evidence>
<keyword evidence="13" id="KW-0289">Folate biosynthesis</keyword>
<feature type="domain" description="Mur ligase C-terminal" evidence="21">
    <location>
        <begin position="280"/>
        <end position="396"/>
    </location>
</feature>
<dbReference type="GO" id="GO:0005524">
    <property type="term" value="F:ATP binding"/>
    <property type="evidence" value="ECO:0007669"/>
    <property type="project" value="UniProtKB-KW"/>
</dbReference>
<dbReference type="PANTHER" id="PTHR11136">
    <property type="entry name" value="FOLYLPOLYGLUTAMATE SYNTHASE-RELATED"/>
    <property type="match status" value="1"/>
</dbReference>
<dbReference type="InterPro" id="IPR036615">
    <property type="entry name" value="Mur_ligase_C_dom_sf"/>
</dbReference>
<dbReference type="Pfam" id="PF02875">
    <property type="entry name" value="Mur_ligase_C"/>
    <property type="match status" value="1"/>
</dbReference>
<feature type="domain" description="Mur ligase central" evidence="22">
    <location>
        <begin position="51"/>
        <end position="215"/>
    </location>
</feature>
<evidence type="ECO:0000256" key="5">
    <source>
        <dbReference type="ARBA" id="ARBA00013023"/>
    </source>
</evidence>
<evidence type="ECO:0000256" key="17">
    <source>
        <dbReference type="ARBA" id="ARBA00047493"/>
    </source>
</evidence>
<protein>
    <recommendedName>
        <fullName evidence="7">Dihydrofolate synthase/folylpolyglutamate synthase</fullName>
        <ecNumber evidence="5">6.3.2.12</ecNumber>
        <ecNumber evidence="6">6.3.2.17</ecNumber>
    </recommendedName>
    <alternativeName>
        <fullName evidence="16">Folylpoly-gamma-glutamate synthetase-dihydrofolate synthetase</fullName>
    </alternativeName>
    <alternativeName>
        <fullName evidence="14">Folylpolyglutamate synthetase</fullName>
    </alternativeName>
    <alternativeName>
        <fullName evidence="15">Tetrahydrofolylpolyglutamate synthase</fullName>
    </alternativeName>
</protein>
<evidence type="ECO:0000256" key="15">
    <source>
        <dbReference type="ARBA" id="ARBA00030592"/>
    </source>
</evidence>
<evidence type="ECO:0000256" key="8">
    <source>
        <dbReference type="ARBA" id="ARBA00022598"/>
    </source>
</evidence>
<dbReference type="InterPro" id="IPR004101">
    <property type="entry name" value="Mur_ligase_C"/>
</dbReference>
<dbReference type="PIRSF" id="PIRSF001563">
    <property type="entry name" value="Folylpolyglu_synth"/>
    <property type="match status" value="1"/>
</dbReference>
<dbReference type="InterPro" id="IPR018109">
    <property type="entry name" value="Folylpolyglutamate_synth_CS"/>
</dbReference>
<evidence type="ECO:0000256" key="2">
    <source>
        <dbReference type="ARBA" id="ARBA00004799"/>
    </source>
</evidence>
<dbReference type="InterPro" id="IPR001645">
    <property type="entry name" value="Folylpolyglutamate_synth"/>
</dbReference>
<dbReference type="EC" id="6.3.2.12" evidence="5"/>
<dbReference type="Pfam" id="PF08245">
    <property type="entry name" value="Mur_ligase_M"/>
    <property type="match status" value="1"/>
</dbReference>
<dbReference type="GO" id="GO:0004326">
    <property type="term" value="F:tetrahydrofolylpolyglutamate synthase activity"/>
    <property type="evidence" value="ECO:0007669"/>
    <property type="project" value="UniProtKB-EC"/>
</dbReference>
<evidence type="ECO:0000256" key="13">
    <source>
        <dbReference type="ARBA" id="ARBA00022909"/>
    </source>
</evidence>
<evidence type="ECO:0000256" key="1">
    <source>
        <dbReference type="ARBA" id="ARBA00002714"/>
    </source>
</evidence>
<name>A0A838ZMS2_9FLAO</name>
<evidence type="ECO:0000313" key="23">
    <source>
        <dbReference type="EMBL" id="MBA5628906.1"/>
    </source>
</evidence>
<dbReference type="GO" id="GO:0046872">
    <property type="term" value="F:metal ion binding"/>
    <property type="evidence" value="ECO:0007669"/>
    <property type="project" value="UniProtKB-KW"/>
</dbReference>